<dbReference type="Pfam" id="PF18317">
    <property type="entry name" value="SDH_C"/>
    <property type="match status" value="1"/>
</dbReference>
<dbReference type="EMBL" id="JBHSGS010000042">
    <property type="protein sequence ID" value="MFC4719600.1"/>
    <property type="molecule type" value="Genomic_DNA"/>
</dbReference>
<organism evidence="10 11">
    <name type="scientific">Enterococcus lemanii</name>
    <dbReference type="NCBI Taxonomy" id="1159752"/>
    <lineage>
        <taxon>Bacteria</taxon>
        <taxon>Bacillati</taxon>
        <taxon>Bacillota</taxon>
        <taxon>Bacilli</taxon>
        <taxon>Lactobacillales</taxon>
        <taxon>Enterococcaceae</taxon>
        <taxon>Enterococcus</taxon>
    </lineage>
</organism>
<dbReference type="CDD" id="cd01065">
    <property type="entry name" value="NAD_bind_Shikimate_DH"/>
    <property type="match status" value="1"/>
</dbReference>
<dbReference type="SUPFAM" id="SSF51735">
    <property type="entry name" value="NAD(P)-binding Rossmann-fold domains"/>
    <property type="match status" value="1"/>
</dbReference>
<keyword evidence="11" id="KW-1185">Reference proteome</keyword>
<gene>
    <name evidence="7" type="primary">aroE</name>
    <name evidence="10" type="ORF">ACFO5I_07610</name>
</gene>
<evidence type="ECO:0000256" key="3">
    <source>
        <dbReference type="ARBA" id="ARBA00022605"/>
    </source>
</evidence>
<keyword evidence="4 7" id="KW-0521">NADP</keyword>
<dbReference type="PANTHER" id="PTHR21089">
    <property type="entry name" value="SHIKIMATE DEHYDROGENASE"/>
    <property type="match status" value="1"/>
</dbReference>
<feature type="binding site" evidence="7">
    <location>
        <position position="109"/>
    </location>
    <ligand>
        <name>shikimate</name>
        <dbReference type="ChEBI" id="CHEBI:36208"/>
    </ligand>
</feature>
<evidence type="ECO:0000256" key="2">
    <source>
        <dbReference type="ARBA" id="ARBA00012962"/>
    </source>
</evidence>
<feature type="binding site" evidence="7">
    <location>
        <position position="257"/>
    </location>
    <ligand>
        <name>NADP(+)</name>
        <dbReference type="ChEBI" id="CHEBI:58349"/>
    </ligand>
</feature>
<dbReference type="SUPFAM" id="SSF53223">
    <property type="entry name" value="Aminoacid dehydrogenase-like, N-terminal domain"/>
    <property type="match status" value="1"/>
</dbReference>
<dbReference type="Pfam" id="PF08501">
    <property type="entry name" value="Shikimate_dh_N"/>
    <property type="match status" value="1"/>
</dbReference>
<feature type="domain" description="Shikimate dehydrogenase substrate binding N-terminal" evidence="8">
    <location>
        <begin position="14"/>
        <end position="96"/>
    </location>
</feature>
<comment type="pathway">
    <text evidence="1 7">Metabolic intermediate biosynthesis; chorismate biosynthesis; chorismate from D-erythrose 4-phosphate and phosphoenolpyruvate: step 4/7.</text>
</comment>
<evidence type="ECO:0000259" key="9">
    <source>
        <dbReference type="Pfam" id="PF18317"/>
    </source>
</evidence>
<comment type="subunit">
    <text evidence="7">Homodimer.</text>
</comment>
<feature type="binding site" evidence="7">
    <location>
        <position position="236"/>
    </location>
    <ligand>
        <name>shikimate</name>
        <dbReference type="ChEBI" id="CHEBI:36208"/>
    </ligand>
</feature>
<dbReference type="NCBIfam" id="NF001319">
    <property type="entry name" value="PRK00258.3-3"/>
    <property type="match status" value="1"/>
</dbReference>
<feature type="binding site" evidence="7">
    <location>
        <position position="234"/>
    </location>
    <ligand>
        <name>NADP(+)</name>
        <dbReference type="ChEBI" id="CHEBI:58349"/>
    </ligand>
</feature>
<proteinExistence type="inferred from homology"/>
<evidence type="ECO:0000256" key="1">
    <source>
        <dbReference type="ARBA" id="ARBA00004871"/>
    </source>
</evidence>
<dbReference type="InterPro" id="IPR046346">
    <property type="entry name" value="Aminoacid_DH-like_N_sf"/>
</dbReference>
<dbReference type="Proteomes" id="UP001595969">
    <property type="component" value="Unassembled WGS sequence"/>
</dbReference>
<dbReference type="InterPro" id="IPR022893">
    <property type="entry name" value="Shikimate_DH_fam"/>
</dbReference>
<comment type="caution">
    <text evidence="10">The sequence shown here is derived from an EMBL/GenBank/DDBJ whole genome shotgun (WGS) entry which is preliminary data.</text>
</comment>
<evidence type="ECO:0000256" key="4">
    <source>
        <dbReference type="ARBA" id="ARBA00022857"/>
    </source>
</evidence>
<dbReference type="InterPro" id="IPR011342">
    <property type="entry name" value="Shikimate_DH"/>
</dbReference>
<feature type="binding site" evidence="7">
    <location>
        <position position="264"/>
    </location>
    <ligand>
        <name>shikimate</name>
        <dbReference type="ChEBI" id="CHEBI:36208"/>
    </ligand>
</feature>
<keyword evidence="3 7" id="KW-0028">Amino-acid biosynthesis</keyword>
<evidence type="ECO:0000256" key="5">
    <source>
        <dbReference type="ARBA" id="ARBA00023002"/>
    </source>
</evidence>
<protein>
    <recommendedName>
        <fullName evidence="2 7">Shikimate dehydrogenase (NADP(+))</fullName>
        <shortName evidence="7">SDH</shortName>
        <ecNumber evidence="2 7">1.1.1.25</ecNumber>
    </recommendedName>
</protein>
<evidence type="ECO:0000313" key="10">
    <source>
        <dbReference type="EMBL" id="MFC4719600.1"/>
    </source>
</evidence>
<feature type="binding site" evidence="7">
    <location>
        <position position="94"/>
    </location>
    <ligand>
        <name>shikimate</name>
        <dbReference type="ChEBI" id="CHEBI:36208"/>
    </ligand>
</feature>
<feature type="binding site" evidence="7">
    <location>
        <begin position="22"/>
        <end position="24"/>
    </location>
    <ligand>
        <name>shikimate</name>
        <dbReference type="ChEBI" id="CHEBI:36208"/>
    </ligand>
</feature>
<evidence type="ECO:0000256" key="7">
    <source>
        <dbReference type="HAMAP-Rule" id="MF_00222"/>
    </source>
</evidence>
<dbReference type="Gene3D" id="3.40.50.10860">
    <property type="entry name" value="Leucine Dehydrogenase, chain A, domain 1"/>
    <property type="match status" value="1"/>
</dbReference>
<dbReference type="InterPro" id="IPR013708">
    <property type="entry name" value="Shikimate_DH-bd_N"/>
</dbReference>
<dbReference type="HAMAP" id="MF_00222">
    <property type="entry name" value="Shikimate_DH_AroE"/>
    <property type="match status" value="1"/>
</dbReference>
<evidence type="ECO:0000313" key="11">
    <source>
        <dbReference type="Proteomes" id="UP001595969"/>
    </source>
</evidence>
<dbReference type="Gene3D" id="3.40.50.720">
    <property type="entry name" value="NAD(P)-binding Rossmann-like Domain"/>
    <property type="match status" value="1"/>
</dbReference>
<name>A0ABV9MXQ6_9ENTE</name>
<comment type="catalytic activity">
    <reaction evidence="7">
        <text>shikimate + NADP(+) = 3-dehydroshikimate + NADPH + H(+)</text>
        <dbReference type="Rhea" id="RHEA:17737"/>
        <dbReference type="ChEBI" id="CHEBI:15378"/>
        <dbReference type="ChEBI" id="CHEBI:16630"/>
        <dbReference type="ChEBI" id="CHEBI:36208"/>
        <dbReference type="ChEBI" id="CHEBI:57783"/>
        <dbReference type="ChEBI" id="CHEBI:58349"/>
        <dbReference type="EC" id="1.1.1.25"/>
    </reaction>
</comment>
<sequence length="292" mass="31545">MGNKITGQTQLAGLIAHPARHSISPKIQNMAFTHNKMDACYLAFDVLPENLKDSIEGIRSLNLIGVNLSMPHKQAVIPLLDELSPEAQLIGAVNTIVNQKGKLIGYNTDGIGFIQSLTEEGIDIVGKKMVLLGTGGAATAIMCQAALDGIASIAIISRHGENYEKAKQKIATLLEATTCQIQLISAEHETEISKACQDADLLVNATNVGMGEPSVALPFIKREDLRTNLIVIDIIYYPKETYLLQCAREIGAQTVNGLGMLVHQGAKAFELWTGKQMPTDLVKQSLEENSNN</sequence>
<dbReference type="RefSeq" id="WP_204654349.1">
    <property type="nucleotide sequence ID" value="NZ_JAFBFD010000025.1"/>
</dbReference>
<feature type="active site" description="Proton acceptor" evidence="7">
    <location>
        <position position="73"/>
    </location>
</feature>
<dbReference type="EC" id="1.1.1.25" evidence="2 7"/>
<dbReference type="PANTHER" id="PTHR21089:SF1">
    <property type="entry name" value="BIFUNCTIONAL 3-DEHYDROQUINATE DEHYDRATASE_SHIKIMATE DEHYDROGENASE, CHLOROPLASTIC"/>
    <property type="match status" value="1"/>
</dbReference>
<feature type="domain" description="SDH C-terminal" evidence="9">
    <location>
        <begin position="257"/>
        <end position="287"/>
    </location>
</feature>
<dbReference type="GO" id="GO:0004764">
    <property type="term" value="F:shikimate 3-dehydrogenase (NADP+) activity"/>
    <property type="evidence" value="ECO:0007669"/>
    <property type="project" value="UniProtKB-EC"/>
</dbReference>
<comment type="caution">
    <text evidence="7">Lacks conserved residue(s) required for the propagation of feature annotation.</text>
</comment>
<dbReference type="InterPro" id="IPR041121">
    <property type="entry name" value="SDH_C"/>
</dbReference>
<evidence type="ECO:0000256" key="6">
    <source>
        <dbReference type="ARBA" id="ARBA00023141"/>
    </source>
</evidence>
<feature type="binding site" evidence="7">
    <location>
        <position position="69"/>
    </location>
    <ligand>
        <name>shikimate</name>
        <dbReference type="ChEBI" id="CHEBI:36208"/>
    </ligand>
</feature>
<reference evidence="11" key="1">
    <citation type="journal article" date="2019" name="Int. J. Syst. Evol. Microbiol.">
        <title>The Global Catalogue of Microorganisms (GCM) 10K type strain sequencing project: providing services to taxonomists for standard genome sequencing and annotation.</title>
        <authorList>
            <consortium name="The Broad Institute Genomics Platform"/>
            <consortium name="The Broad Institute Genome Sequencing Center for Infectious Disease"/>
            <person name="Wu L."/>
            <person name="Ma J."/>
        </authorList>
    </citation>
    <scope>NUCLEOTIDE SEQUENCE [LARGE SCALE GENOMIC DNA]</scope>
    <source>
        <strain evidence="11">CGMCC 1.19032</strain>
    </source>
</reference>
<dbReference type="NCBIfam" id="TIGR00507">
    <property type="entry name" value="aroE"/>
    <property type="match status" value="1"/>
</dbReference>
<comment type="similarity">
    <text evidence="7">Belongs to the shikimate dehydrogenase family.</text>
</comment>
<evidence type="ECO:0000259" key="8">
    <source>
        <dbReference type="Pfam" id="PF08501"/>
    </source>
</evidence>
<comment type="function">
    <text evidence="7">Involved in the biosynthesis of the chorismate, which leads to the biosynthesis of aromatic amino acids. Catalyzes the reversible NADPH linked reduction of 3-dehydroshikimate (DHSA) to yield shikimate (SA).</text>
</comment>
<dbReference type="InterPro" id="IPR036291">
    <property type="entry name" value="NAD(P)-bd_dom_sf"/>
</dbReference>
<keyword evidence="5 7" id="KW-0560">Oxidoreductase</keyword>
<accession>A0ABV9MXQ6</accession>
<keyword evidence="6 7" id="KW-0057">Aromatic amino acid biosynthesis</keyword>